<dbReference type="AlphaFoldDB" id="D0MCQ8"/>
<accession>D0MCQ8</accession>
<evidence type="ECO:0000256" key="3">
    <source>
        <dbReference type="ARBA" id="ARBA00022801"/>
    </source>
</evidence>
<dbReference type="Gene3D" id="2.60.120.200">
    <property type="match status" value="1"/>
</dbReference>
<dbReference type="PANTHER" id="PTHR10963">
    <property type="entry name" value="GLYCOSYL HYDROLASE-RELATED"/>
    <property type="match status" value="1"/>
</dbReference>
<dbReference type="CAZy" id="GH16">
    <property type="family name" value="Glycoside Hydrolase Family 16"/>
</dbReference>
<keyword evidence="4" id="KW-0326">Glycosidase</keyword>
<dbReference type="OrthoDB" id="9776255at2"/>
<name>D0MCQ8_RHOM4</name>
<organism evidence="6 7">
    <name type="scientific">Rhodothermus marinus (strain ATCC 43812 / DSM 4252 / R-10)</name>
    <name type="common">Rhodothermus obamensis</name>
    <dbReference type="NCBI Taxonomy" id="518766"/>
    <lineage>
        <taxon>Bacteria</taxon>
        <taxon>Pseudomonadati</taxon>
        <taxon>Rhodothermota</taxon>
        <taxon>Rhodothermia</taxon>
        <taxon>Rhodothermales</taxon>
        <taxon>Rhodothermaceae</taxon>
        <taxon>Rhodothermus</taxon>
    </lineage>
</organism>
<keyword evidence="3 6" id="KW-0378">Hydrolase</keyword>
<evidence type="ECO:0000256" key="4">
    <source>
        <dbReference type="ARBA" id="ARBA00023295"/>
    </source>
</evidence>
<dbReference type="Proteomes" id="UP000002221">
    <property type="component" value="Chromosome"/>
</dbReference>
<feature type="domain" description="GH16" evidence="5">
    <location>
        <begin position="38"/>
        <end position="276"/>
    </location>
</feature>
<keyword evidence="2" id="KW-0732">Signal</keyword>
<evidence type="ECO:0000256" key="2">
    <source>
        <dbReference type="ARBA" id="ARBA00022729"/>
    </source>
</evidence>
<dbReference type="eggNOG" id="COG2273">
    <property type="taxonomic scope" value="Bacteria"/>
</dbReference>
<dbReference type="SUPFAM" id="SSF49899">
    <property type="entry name" value="Concanavalin A-like lectins/glucanases"/>
    <property type="match status" value="1"/>
</dbReference>
<sequence>MMRRVAFILCSLLFGCSILDGDQPIRLPHWELVWSDEFDYNGLPDPAKWDYDVGGHGWGNQELQYYTRARIENARVGGGVLIIEARRESYEGREYTSARLVTRGKASWTYGRFEIRARLPSGRGTWPAIWMLPDRQTYGSAYWPDNGEIDIMEHVGFNPDVVHGTVHTKAYNHLLGTQRGGSIRVPTARTDFHVYAIEWTPEEIRWFVDDSLYYRFPNERLTNPEADWRHWPFDQPFHLIMNIAVGGTWGGQQGVDPEAFPAQLVVDYVRVYRWVE</sequence>
<evidence type="ECO:0000259" key="5">
    <source>
        <dbReference type="PROSITE" id="PS51762"/>
    </source>
</evidence>
<dbReference type="PANTHER" id="PTHR10963:SF55">
    <property type="entry name" value="GLYCOSIDE HYDROLASE FAMILY 16 PROTEIN"/>
    <property type="match status" value="1"/>
</dbReference>
<gene>
    <name evidence="6" type="ordered locus">Rmar_0109</name>
</gene>
<dbReference type="GO" id="GO:0004553">
    <property type="term" value="F:hydrolase activity, hydrolyzing O-glycosyl compounds"/>
    <property type="evidence" value="ECO:0007669"/>
    <property type="project" value="InterPro"/>
</dbReference>
<dbReference type="CDD" id="cd08023">
    <property type="entry name" value="GH16_laminarinase_like"/>
    <property type="match status" value="1"/>
</dbReference>
<dbReference type="InterPro" id="IPR008263">
    <property type="entry name" value="GH16_AS"/>
</dbReference>
<dbReference type="GO" id="GO:0005975">
    <property type="term" value="P:carbohydrate metabolic process"/>
    <property type="evidence" value="ECO:0007669"/>
    <property type="project" value="InterPro"/>
</dbReference>
<evidence type="ECO:0000256" key="1">
    <source>
        <dbReference type="ARBA" id="ARBA00006865"/>
    </source>
</evidence>
<dbReference type="PROSITE" id="PS51762">
    <property type="entry name" value="GH16_2"/>
    <property type="match status" value="1"/>
</dbReference>
<dbReference type="RefSeq" id="WP_012842630.1">
    <property type="nucleotide sequence ID" value="NC_013501.1"/>
</dbReference>
<dbReference type="InterPro" id="IPR050546">
    <property type="entry name" value="Glycosyl_Hydrlase_16"/>
</dbReference>
<dbReference type="HOGENOM" id="CLU_019533_0_3_10"/>
<reference evidence="6 7" key="1">
    <citation type="journal article" date="2009" name="Stand. Genomic Sci.">
        <title>Complete genome sequence of Rhodothermus marinus type strain (R-10).</title>
        <authorList>
            <person name="Nolan M."/>
            <person name="Tindall B.J."/>
            <person name="Pomrenke H."/>
            <person name="Lapidus A."/>
            <person name="Copeland A."/>
            <person name="Glavina Del Rio T."/>
            <person name="Lucas S."/>
            <person name="Chen F."/>
            <person name="Tice H."/>
            <person name="Cheng J.F."/>
            <person name="Saunders E."/>
            <person name="Han C."/>
            <person name="Bruce D."/>
            <person name="Goodwin L."/>
            <person name="Chain P."/>
            <person name="Pitluck S."/>
            <person name="Ovchinikova G."/>
            <person name="Pati A."/>
            <person name="Ivanova N."/>
            <person name="Mavromatis K."/>
            <person name="Chen A."/>
            <person name="Palaniappan K."/>
            <person name="Land M."/>
            <person name="Hauser L."/>
            <person name="Chang Y.J."/>
            <person name="Jeffries C.D."/>
            <person name="Brettin T."/>
            <person name="Goker M."/>
            <person name="Bristow J."/>
            <person name="Eisen J.A."/>
            <person name="Markowitz V."/>
            <person name="Hugenholtz P."/>
            <person name="Kyrpides N.C."/>
            <person name="Klenk H.P."/>
            <person name="Detter J.C."/>
        </authorList>
    </citation>
    <scope>NUCLEOTIDE SEQUENCE [LARGE SCALE GENOMIC DNA]</scope>
    <source>
        <strain evidence="7">ATCC 43812 / DSM 4252 / R-10</strain>
    </source>
</reference>
<keyword evidence="7" id="KW-1185">Reference proteome</keyword>
<dbReference type="InterPro" id="IPR013320">
    <property type="entry name" value="ConA-like_dom_sf"/>
</dbReference>
<protein>
    <submittedName>
        <fullName evidence="6">Glycoside hydrolase family 16</fullName>
    </submittedName>
</protein>
<dbReference type="STRING" id="518766.Rmar_0109"/>
<dbReference type="InterPro" id="IPR000757">
    <property type="entry name" value="Beta-glucanase-like"/>
</dbReference>
<dbReference type="PROSITE" id="PS01034">
    <property type="entry name" value="GH16_1"/>
    <property type="match status" value="1"/>
</dbReference>
<evidence type="ECO:0000313" key="7">
    <source>
        <dbReference type="Proteomes" id="UP000002221"/>
    </source>
</evidence>
<dbReference type="KEGG" id="rmr:Rmar_0109"/>
<evidence type="ECO:0000313" key="6">
    <source>
        <dbReference type="EMBL" id="ACY47018.1"/>
    </source>
</evidence>
<comment type="similarity">
    <text evidence="1">Belongs to the glycosyl hydrolase 16 family.</text>
</comment>
<dbReference type="EMBL" id="CP001807">
    <property type="protein sequence ID" value="ACY47018.1"/>
    <property type="molecule type" value="Genomic_DNA"/>
</dbReference>
<dbReference type="PROSITE" id="PS51257">
    <property type="entry name" value="PROKAR_LIPOPROTEIN"/>
    <property type="match status" value="1"/>
</dbReference>
<proteinExistence type="inferred from homology"/>
<dbReference type="Pfam" id="PF00722">
    <property type="entry name" value="Glyco_hydro_16"/>
    <property type="match status" value="1"/>
</dbReference>